<name>N2BEY6_9FIRM</name>
<evidence type="ECO:0000313" key="2">
    <source>
        <dbReference type="EMBL" id="EMZ37083.1"/>
    </source>
</evidence>
<dbReference type="Proteomes" id="UP000012589">
    <property type="component" value="Unassembled WGS sequence"/>
</dbReference>
<comment type="caution">
    <text evidence="2">The sequence shown here is derived from an EMBL/GenBank/DDBJ whole genome shotgun (WGS) entry which is preliminary data.</text>
</comment>
<sequence length="157" mass="18293">MEEAVLCQVRKMADMLTEEKVIRRKTHKDGRKAVLETMVADSTKEIARWKGTKMHLYEQHKAGKISRENYIDRIEKGKVRLEELKREKDEAQAELDRMQAVSGSERIADKELAELSKLKTFDKDRLKTLIEKVVVYGEDAMEIVWKVENPFKAENSV</sequence>
<feature type="coiled-coil region" evidence="1">
    <location>
        <begin position="67"/>
        <end position="101"/>
    </location>
</feature>
<organism evidence="2 3">
    <name type="scientific">Eubacterium plexicaudatum ASF492</name>
    <dbReference type="NCBI Taxonomy" id="1235802"/>
    <lineage>
        <taxon>Bacteria</taxon>
        <taxon>Bacillati</taxon>
        <taxon>Bacillota</taxon>
        <taxon>Clostridia</taxon>
        <taxon>Eubacteriales</taxon>
        <taxon>Eubacteriaceae</taxon>
        <taxon>Eubacterium</taxon>
    </lineage>
</organism>
<dbReference type="AlphaFoldDB" id="N2BEY6"/>
<dbReference type="PATRIC" id="fig|1235802.3.peg.598"/>
<keyword evidence="3" id="KW-1185">Reference proteome</keyword>
<keyword evidence="1" id="KW-0175">Coiled coil</keyword>
<evidence type="ECO:0000256" key="1">
    <source>
        <dbReference type="SAM" id="Coils"/>
    </source>
</evidence>
<reference evidence="2 3" key="1">
    <citation type="journal article" date="2014" name="Genome Announc.">
        <title>Draft genome sequences of the altered schaedler flora, a defined bacterial community from gnotobiotic mice.</title>
        <authorList>
            <person name="Wannemuehler M.J."/>
            <person name="Overstreet A.M."/>
            <person name="Ward D.V."/>
            <person name="Phillips G.J."/>
        </authorList>
    </citation>
    <scope>NUCLEOTIDE SEQUENCE [LARGE SCALE GENOMIC DNA]</scope>
    <source>
        <strain evidence="2 3">ASF492</strain>
    </source>
</reference>
<dbReference type="STRING" id="1235802.C823_00571"/>
<gene>
    <name evidence="2" type="ORF">C823_00571</name>
</gene>
<evidence type="ECO:0000313" key="3">
    <source>
        <dbReference type="Proteomes" id="UP000012589"/>
    </source>
</evidence>
<accession>N2BEY6</accession>
<dbReference type="HOGENOM" id="CLU_115345_0_0_9"/>
<proteinExistence type="predicted"/>
<protein>
    <submittedName>
        <fullName evidence="2">Uncharacterized protein</fullName>
    </submittedName>
</protein>
<dbReference type="EMBL" id="AQFT01000015">
    <property type="protein sequence ID" value="EMZ37083.1"/>
    <property type="molecule type" value="Genomic_DNA"/>
</dbReference>